<dbReference type="InterPro" id="IPR020539">
    <property type="entry name" value="RNase_P_CS"/>
</dbReference>
<dbReference type="PROSITE" id="PS00648">
    <property type="entry name" value="RIBONUCLEASE_P"/>
    <property type="match status" value="1"/>
</dbReference>
<accession>A0ABZ2J6H5</accession>
<dbReference type="PANTHER" id="PTHR33992:SF1">
    <property type="entry name" value="RIBONUCLEASE P PROTEIN COMPONENT"/>
    <property type="match status" value="1"/>
</dbReference>
<dbReference type="SUPFAM" id="SSF54211">
    <property type="entry name" value="Ribosomal protein S5 domain 2-like"/>
    <property type="match status" value="1"/>
</dbReference>
<evidence type="ECO:0000256" key="2">
    <source>
        <dbReference type="ARBA" id="ARBA00022694"/>
    </source>
</evidence>
<evidence type="ECO:0000256" key="3">
    <source>
        <dbReference type="ARBA" id="ARBA00022722"/>
    </source>
</evidence>
<comment type="function">
    <text evidence="1 7">RNaseP catalyzes the removal of the 5'-leader sequence from pre-tRNA to produce the mature 5'-terminus. It can also cleave other RNA substrates such as 4.5S RNA. The protein component plays an auxiliary but essential role in vivo by binding to the 5'-leader sequence and broadening the substrate specificity of the ribozyme.</text>
</comment>
<keyword evidence="6 7" id="KW-0694">RNA-binding</keyword>
<dbReference type="EMBL" id="CP146612">
    <property type="protein sequence ID" value="WWX25187.1"/>
    <property type="molecule type" value="Genomic_DNA"/>
</dbReference>
<keyword evidence="4 7" id="KW-0255">Endonuclease</keyword>
<comment type="subunit">
    <text evidence="7">Consists of a catalytic RNA component (M1 or rnpB) and a protein subunit.</text>
</comment>
<name>A0ABZ2J6H5_9CHLR</name>
<dbReference type="GO" id="GO:0004526">
    <property type="term" value="F:ribonuclease P activity"/>
    <property type="evidence" value="ECO:0007669"/>
    <property type="project" value="UniProtKB-EC"/>
</dbReference>
<comment type="similarity">
    <text evidence="7">Belongs to the RnpA family.</text>
</comment>
<keyword evidence="10" id="KW-1185">Reference proteome</keyword>
<keyword evidence="2 7" id="KW-0819">tRNA processing</keyword>
<proteinExistence type="inferred from homology"/>
<reference evidence="9 10" key="1">
    <citation type="submission" date="2024-03" db="EMBL/GenBank/DDBJ databases">
        <title>A Dehalogenimonas Isolated from Estuarine Sediments Dihaloeliminates Chlorinated Alkanes.</title>
        <authorList>
            <person name="Yang Y."/>
            <person name="Wang H."/>
        </authorList>
    </citation>
    <scope>NUCLEOTIDE SEQUENCE [LARGE SCALE GENOMIC DNA]</scope>
    <source>
        <strain evidence="9 10">W</strain>
    </source>
</reference>
<sequence length="111" mass="12682">MAQYYSLKDSREFRRIMNGGRGWSDARLVIKIIPGHSEHNRIGIVVSKKVGAAVVRNRVRRRIKEIFRQKPLEKGYDIVVIARQAARDASYHQLVESAQKLTGRAGLVIQQ</sequence>
<evidence type="ECO:0000256" key="4">
    <source>
        <dbReference type="ARBA" id="ARBA00022759"/>
    </source>
</evidence>
<evidence type="ECO:0000256" key="8">
    <source>
        <dbReference type="NCBIfam" id="TIGR00188"/>
    </source>
</evidence>
<comment type="catalytic activity">
    <reaction evidence="7">
        <text>Endonucleolytic cleavage of RNA, removing 5'-extranucleotides from tRNA precursor.</text>
        <dbReference type="EC" id="3.1.26.5"/>
    </reaction>
</comment>
<evidence type="ECO:0000256" key="5">
    <source>
        <dbReference type="ARBA" id="ARBA00022801"/>
    </source>
</evidence>
<evidence type="ECO:0000313" key="10">
    <source>
        <dbReference type="Proteomes" id="UP001375370"/>
    </source>
</evidence>
<dbReference type="RefSeq" id="WP_338737327.1">
    <property type="nucleotide sequence ID" value="NZ_CP146612.1"/>
</dbReference>
<gene>
    <name evidence="7 9" type="primary">rnpA</name>
    <name evidence="9" type="ORF">V8247_07970</name>
</gene>
<dbReference type="InterPro" id="IPR020568">
    <property type="entry name" value="Ribosomal_Su5_D2-typ_SF"/>
</dbReference>
<protein>
    <recommendedName>
        <fullName evidence="7 8">Ribonuclease P protein component</fullName>
        <shortName evidence="7">RNase P protein</shortName>
        <shortName evidence="7">RNaseP protein</shortName>
        <ecNumber evidence="7 8">3.1.26.5</ecNumber>
    </recommendedName>
    <alternativeName>
        <fullName evidence="7">Protein C5</fullName>
    </alternativeName>
</protein>
<dbReference type="InterPro" id="IPR000100">
    <property type="entry name" value="RNase_P"/>
</dbReference>
<evidence type="ECO:0000256" key="6">
    <source>
        <dbReference type="ARBA" id="ARBA00022884"/>
    </source>
</evidence>
<dbReference type="InterPro" id="IPR014721">
    <property type="entry name" value="Ribsml_uS5_D2-typ_fold_subgr"/>
</dbReference>
<dbReference type="PANTHER" id="PTHR33992">
    <property type="entry name" value="RIBONUCLEASE P PROTEIN COMPONENT"/>
    <property type="match status" value="1"/>
</dbReference>
<dbReference type="HAMAP" id="MF_00227">
    <property type="entry name" value="RNase_P"/>
    <property type="match status" value="1"/>
</dbReference>
<evidence type="ECO:0000256" key="1">
    <source>
        <dbReference type="ARBA" id="ARBA00002663"/>
    </source>
</evidence>
<keyword evidence="3 7" id="KW-0540">Nuclease</keyword>
<evidence type="ECO:0000256" key="7">
    <source>
        <dbReference type="HAMAP-Rule" id="MF_00227"/>
    </source>
</evidence>
<dbReference type="Proteomes" id="UP001375370">
    <property type="component" value="Chromosome"/>
</dbReference>
<dbReference type="EC" id="3.1.26.5" evidence="7 8"/>
<dbReference type="NCBIfam" id="TIGR00188">
    <property type="entry name" value="rnpA"/>
    <property type="match status" value="1"/>
</dbReference>
<evidence type="ECO:0000313" key="9">
    <source>
        <dbReference type="EMBL" id="WWX25187.1"/>
    </source>
</evidence>
<keyword evidence="5 7" id="KW-0378">Hydrolase</keyword>
<organism evidence="9 10">
    <name type="scientific">Candidatus Dehalogenimonas loeffleri</name>
    <dbReference type="NCBI Taxonomy" id="3127115"/>
    <lineage>
        <taxon>Bacteria</taxon>
        <taxon>Bacillati</taxon>
        <taxon>Chloroflexota</taxon>
        <taxon>Dehalococcoidia</taxon>
        <taxon>Dehalococcoidales</taxon>
        <taxon>Dehalococcoidaceae</taxon>
        <taxon>Dehalogenimonas</taxon>
    </lineage>
</organism>
<dbReference type="Gene3D" id="3.30.230.10">
    <property type="match status" value="1"/>
</dbReference>
<dbReference type="Pfam" id="PF00825">
    <property type="entry name" value="Ribonuclease_P"/>
    <property type="match status" value="1"/>
</dbReference>